<dbReference type="EnsemblPlants" id="QL03p066370:mrna">
    <property type="protein sequence ID" value="QL03p066370:mrna"/>
    <property type="gene ID" value="QL03p066370"/>
</dbReference>
<accession>A0A7N2LA49</accession>
<dbReference type="CDD" id="cd23340">
    <property type="entry name" value="beta-trefoil_FSCN_ACP-like"/>
    <property type="match status" value="1"/>
</dbReference>
<feature type="compositionally biased region" description="Low complexity" evidence="1">
    <location>
        <begin position="155"/>
        <end position="169"/>
    </location>
</feature>
<feature type="domain" description="DUF569" evidence="2">
    <location>
        <begin position="1"/>
        <end position="145"/>
    </location>
</feature>
<dbReference type="Gramene" id="QL03p066370:mrna">
    <property type="protein sequence ID" value="QL03p066370:mrna"/>
    <property type="gene ID" value="QL03p066370"/>
</dbReference>
<dbReference type="OMA" id="VIMCSRS"/>
<evidence type="ECO:0008006" key="6">
    <source>
        <dbReference type="Google" id="ProtNLM"/>
    </source>
</evidence>
<feature type="domain" description="DUF569" evidence="3">
    <location>
        <begin position="187"/>
        <end position="263"/>
    </location>
</feature>
<protein>
    <recommendedName>
        <fullName evidence="6">DUF569 domain-containing protein</fullName>
    </recommendedName>
</protein>
<keyword evidence="5" id="KW-1185">Reference proteome</keyword>
<evidence type="ECO:0000313" key="4">
    <source>
        <dbReference type="EnsemblPlants" id="QL03p066370:mrna"/>
    </source>
</evidence>
<dbReference type="Gene3D" id="2.80.10.50">
    <property type="match status" value="1"/>
</dbReference>
<organism evidence="4 5">
    <name type="scientific">Quercus lobata</name>
    <name type="common">Valley oak</name>
    <dbReference type="NCBI Taxonomy" id="97700"/>
    <lineage>
        <taxon>Eukaryota</taxon>
        <taxon>Viridiplantae</taxon>
        <taxon>Streptophyta</taxon>
        <taxon>Embryophyta</taxon>
        <taxon>Tracheophyta</taxon>
        <taxon>Spermatophyta</taxon>
        <taxon>Magnoliopsida</taxon>
        <taxon>eudicotyledons</taxon>
        <taxon>Gunneridae</taxon>
        <taxon>Pentapetalae</taxon>
        <taxon>rosids</taxon>
        <taxon>fabids</taxon>
        <taxon>Fagales</taxon>
        <taxon>Fagaceae</taxon>
        <taxon>Quercus</taxon>
    </lineage>
</organism>
<dbReference type="Pfam" id="PF04601">
    <property type="entry name" value="DUF569"/>
    <property type="match status" value="1"/>
</dbReference>
<evidence type="ECO:0000259" key="2">
    <source>
        <dbReference type="Pfam" id="PF04601"/>
    </source>
</evidence>
<dbReference type="InterPro" id="IPR054726">
    <property type="entry name" value="Ubiq_DUF569-assoc"/>
</dbReference>
<name>A0A7N2LA49_QUELO</name>
<dbReference type="InterPro" id="IPR007679">
    <property type="entry name" value="DUF569"/>
</dbReference>
<evidence type="ECO:0000313" key="5">
    <source>
        <dbReference type="Proteomes" id="UP000594261"/>
    </source>
</evidence>
<dbReference type="PANTHER" id="PTHR31205">
    <property type="entry name" value="ACTIN CROSS-LINKING PROTEIN (DUF569)"/>
    <property type="match status" value="1"/>
</dbReference>
<proteinExistence type="predicted"/>
<dbReference type="InterPro" id="IPR008999">
    <property type="entry name" value="Actin-crosslinking"/>
</dbReference>
<evidence type="ECO:0000259" key="3">
    <source>
        <dbReference type="Pfam" id="PF22932"/>
    </source>
</evidence>
<dbReference type="FunFam" id="2.80.10.50:FF:000067">
    <property type="entry name" value="BnaC05g19630D protein"/>
    <property type="match status" value="1"/>
</dbReference>
<dbReference type="Pfam" id="PF22932">
    <property type="entry name" value="Ubiq_DUF_assoc"/>
    <property type="match status" value="1"/>
</dbReference>
<evidence type="ECO:0000256" key="1">
    <source>
        <dbReference type="SAM" id="MobiDB-lite"/>
    </source>
</evidence>
<feature type="compositionally biased region" description="Polar residues" evidence="1">
    <location>
        <begin position="170"/>
        <end position="179"/>
    </location>
</feature>
<dbReference type="PANTHER" id="PTHR31205:SF69">
    <property type="entry name" value="ACTIN CROSS-LINKING PROTEIN (DUF569)"/>
    <property type="match status" value="1"/>
</dbReference>
<dbReference type="SUPFAM" id="SSF50405">
    <property type="entry name" value="Actin-crosslinking proteins"/>
    <property type="match status" value="1"/>
</dbReference>
<dbReference type="InParanoid" id="A0A7N2LA49"/>
<dbReference type="Proteomes" id="UP000594261">
    <property type="component" value="Chromosome 3"/>
</dbReference>
<sequence length="294" mass="33025">MDLFGNAKAVRLRSHHDKYLVAEEDQVSVTQERNGSSTSSKKAWWTVEFVKGTQSIIRLKSCYNKYLTASNHPYLFGATGHKVVQSLPQRLDSSHDWEPINEGSRVKLKTRFGKFLRANGGMPPWRNSITHDIPFRDSSQNYILWDVDIVEIQAQSPSQNSHPPSHQNSLESSGSNDVSAASPRSEGRTIFYHVAEDNGEVDDEAVEEYFTYKGNVVEEMTQKLERETGLEGIIVCTRNPFNGNLHPLRLQLPPNNSTMHVVLVQSSSKESLAVRVFVILGSRTPIVKVSLVMS</sequence>
<dbReference type="EMBL" id="LRBV02000003">
    <property type="status" value="NOT_ANNOTATED_CDS"/>
    <property type="molecule type" value="Genomic_DNA"/>
</dbReference>
<feature type="region of interest" description="Disordered" evidence="1">
    <location>
        <begin position="155"/>
        <end position="184"/>
    </location>
</feature>
<reference evidence="4" key="2">
    <citation type="submission" date="2021-01" db="UniProtKB">
        <authorList>
            <consortium name="EnsemblPlants"/>
        </authorList>
    </citation>
    <scope>IDENTIFICATION</scope>
</reference>
<reference evidence="4 5" key="1">
    <citation type="journal article" date="2016" name="G3 (Bethesda)">
        <title>First Draft Assembly and Annotation of the Genome of a California Endemic Oak Quercus lobata Nee (Fagaceae).</title>
        <authorList>
            <person name="Sork V.L."/>
            <person name="Fitz-Gibbon S.T."/>
            <person name="Puiu D."/>
            <person name="Crepeau M."/>
            <person name="Gugger P.F."/>
            <person name="Sherman R."/>
            <person name="Stevens K."/>
            <person name="Langley C.H."/>
            <person name="Pellegrini M."/>
            <person name="Salzberg S.L."/>
        </authorList>
    </citation>
    <scope>NUCLEOTIDE SEQUENCE [LARGE SCALE GENOMIC DNA]</scope>
    <source>
        <strain evidence="4 5">cv. SW786</strain>
    </source>
</reference>
<dbReference type="AlphaFoldDB" id="A0A7N2LA49"/>